<evidence type="ECO:0000313" key="2">
    <source>
        <dbReference type="Proteomes" id="UP000515377"/>
    </source>
</evidence>
<proteinExistence type="predicted"/>
<dbReference type="EMBL" id="CP060122">
    <property type="protein sequence ID" value="QNG48430.1"/>
    <property type="molecule type" value="Genomic_DNA"/>
</dbReference>
<dbReference type="AlphaFoldDB" id="A0A9X7YF91"/>
<name>A0A9X7YF91_SPHYA</name>
<reference evidence="1 2" key="1">
    <citation type="submission" date="2020-07" db="EMBL/GenBank/DDBJ databases">
        <title>Whole genome sequence of Sphingobium yanoikuyae A3.</title>
        <authorList>
            <person name="Han S.-S."/>
        </authorList>
    </citation>
    <scope>NUCLEOTIDE SEQUENCE [LARGE SCALE GENOMIC DNA]</scope>
    <source>
        <strain evidence="1 2">A3</strain>
    </source>
</reference>
<gene>
    <name evidence="1" type="ORF">H3V42_13360</name>
</gene>
<dbReference type="Proteomes" id="UP000515377">
    <property type="component" value="Chromosome"/>
</dbReference>
<accession>A0A9X7YF91</accession>
<evidence type="ECO:0000313" key="1">
    <source>
        <dbReference type="EMBL" id="QNG48430.1"/>
    </source>
</evidence>
<sequence length="223" mass="24501">MSRQHSLTGAIPMAHDREGVFRLPMPPQTATPLSPIPAGWHALHHTILADGTLAVVVTDVDLASEWVRIHASRDGRLDPHCHIDRLTKSGLAKLLIRGEEGSREGPVFPLETPHPLRGRFADGRWLVVSSRTRDEPNARILSPDGTLLTQFMLGDGIEHVAIDDMDRIWSVGSMKEYSAGDGACPGWSGHRPPMASPVLRRTAKSWMCRHGPRKQGSSPTAMR</sequence>
<protein>
    <submittedName>
        <fullName evidence="1">Uncharacterized protein</fullName>
    </submittedName>
</protein>
<organism evidence="1 2">
    <name type="scientific">Sphingobium yanoikuyae</name>
    <name type="common">Sphingomonas yanoikuyae</name>
    <dbReference type="NCBI Taxonomy" id="13690"/>
    <lineage>
        <taxon>Bacteria</taxon>
        <taxon>Pseudomonadati</taxon>
        <taxon>Pseudomonadota</taxon>
        <taxon>Alphaproteobacteria</taxon>
        <taxon>Sphingomonadales</taxon>
        <taxon>Sphingomonadaceae</taxon>
        <taxon>Sphingobium</taxon>
    </lineage>
</organism>